<name>A0A9D3XT85_9SAUR</name>
<sequence length="100" mass="11443">MLREGIKGDIKCNTNTHNTQSHLEVLLQVIHRHLLIYNSSCSFSMPYSQKHLRPFMVSPTQRKSKAVTHSLSIRPFSCCSPFILALSYDFPPFASFFVVL</sequence>
<dbReference type="EMBL" id="JAHDVG010000463">
    <property type="protein sequence ID" value="KAH1185647.1"/>
    <property type="molecule type" value="Genomic_DNA"/>
</dbReference>
<organism evidence="1 2">
    <name type="scientific">Mauremys mutica</name>
    <name type="common">yellowpond turtle</name>
    <dbReference type="NCBI Taxonomy" id="74926"/>
    <lineage>
        <taxon>Eukaryota</taxon>
        <taxon>Metazoa</taxon>
        <taxon>Chordata</taxon>
        <taxon>Craniata</taxon>
        <taxon>Vertebrata</taxon>
        <taxon>Euteleostomi</taxon>
        <taxon>Archelosauria</taxon>
        <taxon>Testudinata</taxon>
        <taxon>Testudines</taxon>
        <taxon>Cryptodira</taxon>
        <taxon>Durocryptodira</taxon>
        <taxon>Testudinoidea</taxon>
        <taxon>Geoemydidae</taxon>
        <taxon>Geoemydinae</taxon>
        <taxon>Mauremys</taxon>
    </lineage>
</organism>
<protein>
    <submittedName>
        <fullName evidence="1">Uncharacterized protein</fullName>
    </submittedName>
</protein>
<evidence type="ECO:0000313" key="1">
    <source>
        <dbReference type="EMBL" id="KAH1185647.1"/>
    </source>
</evidence>
<dbReference type="Proteomes" id="UP000827986">
    <property type="component" value="Unassembled WGS sequence"/>
</dbReference>
<gene>
    <name evidence="1" type="ORF">KIL84_018396</name>
</gene>
<evidence type="ECO:0000313" key="2">
    <source>
        <dbReference type="Proteomes" id="UP000827986"/>
    </source>
</evidence>
<comment type="caution">
    <text evidence="1">The sequence shown here is derived from an EMBL/GenBank/DDBJ whole genome shotgun (WGS) entry which is preliminary data.</text>
</comment>
<accession>A0A9D3XT85</accession>
<reference evidence="1" key="1">
    <citation type="submission" date="2021-09" db="EMBL/GenBank/DDBJ databases">
        <title>The genome of Mauremys mutica provides insights into the evolution of semi-aquatic lifestyle.</title>
        <authorList>
            <person name="Gong S."/>
            <person name="Gao Y."/>
        </authorList>
    </citation>
    <scope>NUCLEOTIDE SEQUENCE</scope>
    <source>
        <strain evidence="1">MM-2020</strain>
        <tissue evidence="1">Muscle</tissue>
    </source>
</reference>
<proteinExistence type="predicted"/>
<keyword evidence="2" id="KW-1185">Reference proteome</keyword>
<dbReference type="AlphaFoldDB" id="A0A9D3XT85"/>